<evidence type="ECO:0000256" key="1">
    <source>
        <dbReference type="SAM" id="MobiDB-lite"/>
    </source>
</evidence>
<dbReference type="EMBL" id="JANPWB010000007">
    <property type="protein sequence ID" value="KAJ1173381.1"/>
    <property type="molecule type" value="Genomic_DNA"/>
</dbReference>
<protein>
    <submittedName>
        <fullName evidence="2">Uncharacterized protein</fullName>
    </submittedName>
</protein>
<gene>
    <name evidence="2" type="ORF">NDU88_005217</name>
</gene>
<evidence type="ECO:0000313" key="2">
    <source>
        <dbReference type="EMBL" id="KAJ1173381.1"/>
    </source>
</evidence>
<sequence>MGRIKSTRPAPTPVRESSQLQHVQSDVFLTRKEDDCIPPMAMGPASDKLHIILQEIPDLRAPIENIALARW</sequence>
<name>A0AAV7TBB4_PLEWA</name>
<accession>A0AAV7TBB4</accession>
<dbReference type="AlphaFoldDB" id="A0AAV7TBB4"/>
<keyword evidence="3" id="KW-1185">Reference proteome</keyword>
<evidence type="ECO:0000313" key="3">
    <source>
        <dbReference type="Proteomes" id="UP001066276"/>
    </source>
</evidence>
<feature type="region of interest" description="Disordered" evidence="1">
    <location>
        <begin position="1"/>
        <end position="21"/>
    </location>
</feature>
<reference evidence="2" key="1">
    <citation type="journal article" date="2022" name="bioRxiv">
        <title>Sequencing and chromosome-scale assembly of the giantPleurodeles waltlgenome.</title>
        <authorList>
            <person name="Brown T."/>
            <person name="Elewa A."/>
            <person name="Iarovenko S."/>
            <person name="Subramanian E."/>
            <person name="Araus A.J."/>
            <person name="Petzold A."/>
            <person name="Susuki M."/>
            <person name="Suzuki K.-i.T."/>
            <person name="Hayashi T."/>
            <person name="Toyoda A."/>
            <person name="Oliveira C."/>
            <person name="Osipova E."/>
            <person name="Leigh N.D."/>
            <person name="Simon A."/>
            <person name="Yun M.H."/>
        </authorList>
    </citation>
    <scope>NUCLEOTIDE SEQUENCE</scope>
    <source>
        <strain evidence="2">20211129_DDA</strain>
        <tissue evidence="2">Liver</tissue>
    </source>
</reference>
<organism evidence="2 3">
    <name type="scientific">Pleurodeles waltl</name>
    <name type="common">Iberian ribbed newt</name>
    <dbReference type="NCBI Taxonomy" id="8319"/>
    <lineage>
        <taxon>Eukaryota</taxon>
        <taxon>Metazoa</taxon>
        <taxon>Chordata</taxon>
        <taxon>Craniata</taxon>
        <taxon>Vertebrata</taxon>
        <taxon>Euteleostomi</taxon>
        <taxon>Amphibia</taxon>
        <taxon>Batrachia</taxon>
        <taxon>Caudata</taxon>
        <taxon>Salamandroidea</taxon>
        <taxon>Salamandridae</taxon>
        <taxon>Pleurodelinae</taxon>
        <taxon>Pleurodeles</taxon>
    </lineage>
</organism>
<dbReference type="Proteomes" id="UP001066276">
    <property type="component" value="Chromosome 4_1"/>
</dbReference>
<comment type="caution">
    <text evidence="2">The sequence shown here is derived from an EMBL/GenBank/DDBJ whole genome shotgun (WGS) entry which is preliminary data.</text>
</comment>
<proteinExistence type="predicted"/>